<reference evidence="2 3" key="1">
    <citation type="submission" date="2019-10" db="EMBL/GenBank/DDBJ databases">
        <authorList>
            <person name="Palmer J.M."/>
        </authorList>
    </citation>
    <scope>NUCLEOTIDE SEQUENCE [LARGE SCALE GENOMIC DNA]</scope>
    <source>
        <strain evidence="2 3">TWF730</strain>
    </source>
</reference>
<dbReference type="AlphaFoldDB" id="A0AAV9U2T9"/>
<dbReference type="Proteomes" id="UP001373714">
    <property type="component" value="Unassembled WGS sequence"/>
</dbReference>
<proteinExistence type="predicted"/>
<evidence type="ECO:0000313" key="3">
    <source>
        <dbReference type="Proteomes" id="UP001373714"/>
    </source>
</evidence>
<evidence type="ECO:0000313" key="2">
    <source>
        <dbReference type="EMBL" id="KAK6333731.1"/>
    </source>
</evidence>
<accession>A0AAV9U2T9</accession>
<keyword evidence="3" id="KW-1185">Reference proteome</keyword>
<feature type="chain" id="PRO_5043911692" evidence="1">
    <location>
        <begin position="19"/>
        <end position="390"/>
    </location>
</feature>
<protein>
    <submittedName>
        <fullName evidence="2">Uncharacterized protein</fullName>
    </submittedName>
</protein>
<sequence>MKFSRFTLLAGLLAVTSASPILQYYNVEDNDVSLPLEGRDLPVEVCRKIQTLVNLLKIQKATPFCSSFLKIGTQTSLATQVLPTTVTSTQNAVAYTTVTIVDRTNTLSFQATETIATSPTVVETSTVTSTSVVVSTVTPAPSIVTTTVYELRPVKRDIEEREIGAIPAFLRGFASSAISQACSCLAIPSPVITQTITQYATETAFTTLTATSTNTALSTTETSITNTVYATLYVPTTTVVTSVATSTSLTTIPQAVSTSTVYQSLPTECVNIVSGNKLYTQAAPGRNIEPSSDLSVRRFYPERNDYTLSQCCGHVYQNVKDVGVFFFSDRGSSAGKDRYVCAPWVYTSAVATGVSASCPSGVLADNVPSVSGGGPIGFGLGPCFGRPRIQ</sequence>
<keyword evidence="1" id="KW-0732">Signal</keyword>
<feature type="signal peptide" evidence="1">
    <location>
        <begin position="1"/>
        <end position="18"/>
    </location>
</feature>
<comment type="caution">
    <text evidence="2">The sequence shown here is derived from an EMBL/GenBank/DDBJ whole genome shotgun (WGS) entry which is preliminary data.</text>
</comment>
<dbReference type="EMBL" id="JAVHNS010000016">
    <property type="protein sequence ID" value="KAK6333731.1"/>
    <property type="molecule type" value="Genomic_DNA"/>
</dbReference>
<name>A0AAV9U2T9_9PEZI</name>
<gene>
    <name evidence="2" type="ORF">TWF730_003914</name>
</gene>
<evidence type="ECO:0000256" key="1">
    <source>
        <dbReference type="SAM" id="SignalP"/>
    </source>
</evidence>
<organism evidence="2 3">
    <name type="scientific">Orbilia blumenaviensis</name>
    <dbReference type="NCBI Taxonomy" id="1796055"/>
    <lineage>
        <taxon>Eukaryota</taxon>
        <taxon>Fungi</taxon>
        <taxon>Dikarya</taxon>
        <taxon>Ascomycota</taxon>
        <taxon>Pezizomycotina</taxon>
        <taxon>Orbiliomycetes</taxon>
        <taxon>Orbiliales</taxon>
        <taxon>Orbiliaceae</taxon>
        <taxon>Orbilia</taxon>
    </lineage>
</organism>